<keyword evidence="2" id="KW-0802">TPR repeat</keyword>
<name>A0A225DFU2_9BACT</name>
<dbReference type="InterPro" id="IPR011990">
    <property type="entry name" value="TPR-like_helical_dom_sf"/>
</dbReference>
<dbReference type="Pfam" id="PF13432">
    <property type="entry name" value="TPR_16"/>
    <property type="match status" value="2"/>
</dbReference>
<comment type="caution">
    <text evidence="3">The sequence shown here is derived from an EMBL/GenBank/DDBJ whole genome shotgun (WGS) entry which is preliminary data.</text>
</comment>
<dbReference type="AlphaFoldDB" id="A0A225DFU2"/>
<gene>
    <name evidence="3" type="ORF">FRUB_08592</name>
</gene>
<dbReference type="PANTHER" id="PTHR45586">
    <property type="entry name" value="TPR REPEAT-CONTAINING PROTEIN PA4667"/>
    <property type="match status" value="1"/>
</dbReference>
<dbReference type="SMART" id="SM00028">
    <property type="entry name" value="TPR"/>
    <property type="match status" value="3"/>
</dbReference>
<keyword evidence="4" id="KW-1185">Reference proteome</keyword>
<dbReference type="SUPFAM" id="SSF48452">
    <property type="entry name" value="TPR-like"/>
    <property type="match status" value="2"/>
</dbReference>
<dbReference type="Proteomes" id="UP000214646">
    <property type="component" value="Unassembled WGS sequence"/>
</dbReference>
<protein>
    <submittedName>
        <fullName evidence="3">TPR domain protein, putative component of TonB system</fullName>
    </submittedName>
</protein>
<sequence>MVVFALLAIGGVGAWWAVRPTPPAPPEVSLDGADPEVRETIDAARKTLLTELRSADAWGRYGMVLRAHNFESAADECFAEAGRRDTDDARWPYYRGLYAEFNQTDGVPRGLPDFRRAWEIGHPDPDYRNALRMRLAETLADRGQLDEAERLFRGDEGHAPGPRELFGLGLIAAARDDLPTATARLTSAVDHPTVRQKAAVQLAALARRSGDTAAASRYQVAAASAPKDPDWPDLFVRDLEALQVGLKARLFRASALQEEGQTRESLKLLLDLCRTHPSAEIYYKTAGVLGLSGDHARAEQSLRESLKRDPDFAPAHYLLAVTLYIQGSARWTRESDREVARAMLRESVEHFRTSIERKPDSADAHRCLGGALLLLGEKAEGVKQLRLAIAVRPERYDGYLYLGTALMEQGERDEGLRNLRSAEQLLPPGDSQPRQLIESLIKGKN</sequence>
<dbReference type="Gene3D" id="1.25.40.10">
    <property type="entry name" value="Tetratricopeptide repeat domain"/>
    <property type="match status" value="2"/>
</dbReference>
<dbReference type="EMBL" id="NIDE01000017">
    <property type="protein sequence ID" value="OWK36029.1"/>
    <property type="molecule type" value="Genomic_DNA"/>
</dbReference>
<evidence type="ECO:0000256" key="2">
    <source>
        <dbReference type="ARBA" id="ARBA00022803"/>
    </source>
</evidence>
<evidence type="ECO:0000256" key="1">
    <source>
        <dbReference type="ARBA" id="ARBA00022737"/>
    </source>
</evidence>
<organism evidence="3 4">
    <name type="scientific">Fimbriiglobus ruber</name>
    <dbReference type="NCBI Taxonomy" id="1908690"/>
    <lineage>
        <taxon>Bacteria</taxon>
        <taxon>Pseudomonadati</taxon>
        <taxon>Planctomycetota</taxon>
        <taxon>Planctomycetia</taxon>
        <taxon>Gemmatales</taxon>
        <taxon>Gemmataceae</taxon>
        <taxon>Fimbriiglobus</taxon>
    </lineage>
</organism>
<reference evidence="4" key="1">
    <citation type="submission" date="2017-06" db="EMBL/GenBank/DDBJ databases">
        <title>Genome analysis of Fimbriiglobus ruber SP5, the first member of the order Planctomycetales with confirmed chitinolytic capability.</title>
        <authorList>
            <person name="Ravin N.V."/>
            <person name="Rakitin A.L."/>
            <person name="Ivanova A.A."/>
            <person name="Beletsky A.V."/>
            <person name="Kulichevskaya I.S."/>
            <person name="Mardanov A.V."/>
            <person name="Dedysh S.N."/>
        </authorList>
    </citation>
    <scope>NUCLEOTIDE SEQUENCE [LARGE SCALE GENOMIC DNA]</scope>
    <source>
        <strain evidence="4">SP5</strain>
    </source>
</reference>
<evidence type="ECO:0000313" key="3">
    <source>
        <dbReference type="EMBL" id="OWK36029.1"/>
    </source>
</evidence>
<proteinExistence type="predicted"/>
<dbReference type="PANTHER" id="PTHR45586:SF1">
    <property type="entry name" value="LIPOPOLYSACCHARIDE ASSEMBLY PROTEIN B"/>
    <property type="match status" value="1"/>
</dbReference>
<dbReference type="InterPro" id="IPR019734">
    <property type="entry name" value="TPR_rpt"/>
</dbReference>
<keyword evidence="1" id="KW-0677">Repeat</keyword>
<dbReference type="InterPro" id="IPR051012">
    <property type="entry name" value="CellSynth/LPSAsmb/PSIAsmb"/>
</dbReference>
<accession>A0A225DFU2</accession>
<evidence type="ECO:0000313" key="4">
    <source>
        <dbReference type="Proteomes" id="UP000214646"/>
    </source>
</evidence>